<protein>
    <submittedName>
        <fullName evidence="3">Two pore domain potassium channel family protein</fullName>
    </submittedName>
</protein>
<gene>
    <name evidence="3" type="ORF">IB286_06700</name>
</gene>
<dbReference type="SUPFAM" id="SSF81324">
    <property type="entry name" value="Voltage-gated potassium channels"/>
    <property type="match status" value="1"/>
</dbReference>
<dbReference type="EMBL" id="JACXLD010000003">
    <property type="protein sequence ID" value="MBD2858697.1"/>
    <property type="molecule type" value="Genomic_DNA"/>
</dbReference>
<evidence type="ECO:0000313" key="3">
    <source>
        <dbReference type="EMBL" id="MBD2858697.1"/>
    </source>
</evidence>
<keyword evidence="3" id="KW-0407">Ion channel</keyword>
<evidence type="ECO:0000313" key="4">
    <source>
        <dbReference type="Proteomes" id="UP000610558"/>
    </source>
</evidence>
<dbReference type="Pfam" id="PF07885">
    <property type="entry name" value="Ion_trans_2"/>
    <property type="match status" value="1"/>
</dbReference>
<dbReference type="InterPro" id="IPR013099">
    <property type="entry name" value="K_chnl_dom"/>
</dbReference>
<keyword evidence="3" id="KW-0813">Transport</keyword>
<feature type="transmembrane region" description="Helical" evidence="1">
    <location>
        <begin position="6"/>
        <end position="26"/>
    </location>
</feature>
<keyword evidence="3" id="KW-0406">Ion transport</keyword>
<proteinExistence type="predicted"/>
<reference evidence="3" key="1">
    <citation type="submission" date="2020-09" db="EMBL/GenBank/DDBJ databases">
        <authorList>
            <person name="Yoon J.-W."/>
        </authorList>
    </citation>
    <scope>NUCLEOTIDE SEQUENCE</scope>
    <source>
        <strain evidence="3">KMU-158</strain>
    </source>
</reference>
<feature type="transmembrane region" description="Helical" evidence="1">
    <location>
        <begin position="109"/>
        <end position="131"/>
    </location>
</feature>
<keyword evidence="4" id="KW-1185">Reference proteome</keyword>
<sequence length="140" mass="15609">MLLVFAVNSLVCLAVVLIHHEMLIVLQRRAPHLRSPRHRVLFALVGTLLAHVAEIWVFGLVYYTCHYSTGLGGLAGNFDGSLLDSVYFSFSAYTTLGFGDIYPSGNLRFLSGLEALLGLVLIAWTASFLYIEMRQNWDKS</sequence>
<organism evidence="3 4">
    <name type="scientific">Spongiibacter pelagi</name>
    <dbReference type="NCBI Taxonomy" id="2760804"/>
    <lineage>
        <taxon>Bacteria</taxon>
        <taxon>Pseudomonadati</taxon>
        <taxon>Pseudomonadota</taxon>
        <taxon>Gammaproteobacteria</taxon>
        <taxon>Cellvibrionales</taxon>
        <taxon>Spongiibacteraceae</taxon>
        <taxon>Spongiibacter</taxon>
    </lineage>
</organism>
<keyword evidence="1" id="KW-0472">Membrane</keyword>
<dbReference type="Gene3D" id="1.10.287.70">
    <property type="match status" value="1"/>
</dbReference>
<dbReference type="Proteomes" id="UP000610558">
    <property type="component" value="Unassembled WGS sequence"/>
</dbReference>
<dbReference type="AlphaFoldDB" id="A0A927C288"/>
<keyword evidence="1" id="KW-0812">Transmembrane</keyword>
<evidence type="ECO:0000256" key="1">
    <source>
        <dbReference type="SAM" id="Phobius"/>
    </source>
</evidence>
<feature type="domain" description="Potassium channel" evidence="2">
    <location>
        <begin position="52"/>
        <end position="130"/>
    </location>
</feature>
<dbReference type="RefSeq" id="WP_190763814.1">
    <property type="nucleotide sequence ID" value="NZ_JACXLD010000003.1"/>
</dbReference>
<keyword evidence="1" id="KW-1133">Transmembrane helix</keyword>
<comment type="caution">
    <text evidence="3">The sequence shown here is derived from an EMBL/GenBank/DDBJ whole genome shotgun (WGS) entry which is preliminary data.</text>
</comment>
<accession>A0A927C288</accession>
<evidence type="ECO:0000259" key="2">
    <source>
        <dbReference type="Pfam" id="PF07885"/>
    </source>
</evidence>
<name>A0A927C288_9GAMM</name>
<feature type="transmembrane region" description="Helical" evidence="1">
    <location>
        <begin position="38"/>
        <end position="63"/>
    </location>
</feature>
<dbReference type="GO" id="GO:0034220">
    <property type="term" value="P:monoatomic ion transmembrane transport"/>
    <property type="evidence" value="ECO:0007669"/>
    <property type="project" value="UniProtKB-KW"/>
</dbReference>